<keyword evidence="2" id="KW-1185">Reference proteome</keyword>
<dbReference type="EMBL" id="OX597841">
    <property type="protein sequence ID" value="CAI9743162.1"/>
    <property type="molecule type" value="Genomic_DNA"/>
</dbReference>
<evidence type="ECO:0000313" key="2">
    <source>
        <dbReference type="Proteomes" id="UP001162480"/>
    </source>
</evidence>
<reference evidence="1" key="1">
    <citation type="submission" date="2023-08" db="EMBL/GenBank/DDBJ databases">
        <authorList>
            <person name="Alioto T."/>
            <person name="Alioto T."/>
            <person name="Gomez Garrido J."/>
        </authorList>
    </citation>
    <scope>NUCLEOTIDE SEQUENCE</scope>
</reference>
<sequence length="79" mass="9081">MEKCKTASRAIYWVIQEVNSIKGKQLAQSVGSSGCDFASLYFAYEYQTTVTSKNCFHQIHHQHLLSFKDQRKTLHPTNT</sequence>
<dbReference type="AlphaFoldDB" id="A0AA36C0B0"/>
<proteinExistence type="predicted"/>
<gene>
    <name evidence="1" type="ORF">OCTVUL_1B002717</name>
</gene>
<dbReference type="PROSITE" id="PS51257">
    <property type="entry name" value="PROKAR_LIPOPROTEIN"/>
    <property type="match status" value="1"/>
</dbReference>
<dbReference type="Proteomes" id="UP001162480">
    <property type="component" value="Chromosome 28"/>
</dbReference>
<name>A0AA36C0B0_OCTVU</name>
<protein>
    <submittedName>
        <fullName evidence="1">Uncharacterized protein</fullName>
    </submittedName>
</protein>
<organism evidence="1 2">
    <name type="scientific">Octopus vulgaris</name>
    <name type="common">Common octopus</name>
    <dbReference type="NCBI Taxonomy" id="6645"/>
    <lineage>
        <taxon>Eukaryota</taxon>
        <taxon>Metazoa</taxon>
        <taxon>Spiralia</taxon>
        <taxon>Lophotrochozoa</taxon>
        <taxon>Mollusca</taxon>
        <taxon>Cephalopoda</taxon>
        <taxon>Coleoidea</taxon>
        <taxon>Octopodiformes</taxon>
        <taxon>Octopoda</taxon>
        <taxon>Incirrata</taxon>
        <taxon>Octopodidae</taxon>
        <taxon>Octopus</taxon>
    </lineage>
</organism>
<accession>A0AA36C0B0</accession>
<evidence type="ECO:0000313" key="1">
    <source>
        <dbReference type="EMBL" id="CAI9743162.1"/>
    </source>
</evidence>